<dbReference type="PROSITE" id="PS00523">
    <property type="entry name" value="SULFATASE_1"/>
    <property type="match status" value="1"/>
</dbReference>
<keyword evidence="4" id="KW-0106">Calcium</keyword>
<accession>A0A1W2H0P7</accession>
<dbReference type="Pfam" id="PF00884">
    <property type="entry name" value="Sulfatase"/>
    <property type="match status" value="1"/>
</dbReference>
<keyword evidence="7" id="KW-1185">Reference proteome</keyword>
<dbReference type="CDD" id="cd16027">
    <property type="entry name" value="SGSH"/>
    <property type="match status" value="1"/>
</dbReference>
<feature type="domain" description="Sulfatase N-terminal" evidence="5">
    <location>
        <begin position="29"/>
        <end position="303"/>
    </location>
</feature>
<dbReference type="PANTHER" id="PTHR42693:SF53">
    <property type="entry name" value="ENDO-4-O-SULFATASE"/>
    <property type="match status" value="1"/>
</dbReference>
<dbReference type="Proteomes" id="UP000192333">
    <property type="component" value="Chromosome I"/>
</dbReference>
<dbReference type="Gene3D" id="3.40.720.10">
    <property type="entry name" value="Alkaline Phosphatase, subunit A"/>
    <property type="match status" value="1"/>
</dbReference>
<sequence length="630" mass="71838">MKIFLPILLLSTLIFFSCGSESQKELAPPNILWISTEDIDPAWGCYGDEYASTPNIDKLAADGFIYTRASSNSPICAPARSTLITGMYATSLGTQHLRSDVALPNDLKILPEILREHGYYTSNNVKTDYNFSAEGRWDDSSNQAHWRNRKEGQPFFSVVNFMITHEGPTNNADPESVKKDLKLRHDPAKAPIPPYFPDTPKMREIMAHAYDLISIFDQGVGDLVQQLKDDGLYDNTIIFVFSDHGFGLPRHKRWLNNSGLHIPLVLHVPEKYRHLVSNLKNQEVDDLVGFVDFTPTVLGLAGIAPSSYMEGNNFLGPNALKNQYNFGFRSRADDCHEMSRSVSDGQYLYIRHYLPQLPYIQNAIIFTQGKQAMEEIYRARNEMILPLSMEQYYHPKWTMELYDLEADPYELNNLAMKPEHQERVRSFQKELDQWMVKHRDSGMLNESEYMLRAQGSSVYEILRDSTQFDPEKTLEAMNLVGQIDGGSTLKRMQDQDPLVRYWGLIALEAAGLNSSLLLQELENILDDPSPINAIQSAKMLIQLKEDPKAYQTLAKYLQAEAETTVLHAAIALRLLEEKAKPLIPLVKDEIYPKYAGEVWGRYKSWSYPMFIGMALDQARINCGEEIQVRN</sequence>
<evidence type="ECO:0000313" key="6">
    <source>
        <dbReference type="EMBL" id="SMD42469.1"/>
    </source>
</evidence>
<dbReference type="OrthoDB" id="9789742at2"/>
<evidence type="ECO:0000313" key="7">
    <source>
        <dbReference type="Proteomes" id="UP000192333"/>
    </source>
</evidence>
<keyword evidence="2" id="KW-0479">Metal-binding</keyword>
<dbReference type="SUPFAM" id="SSF53649">
    <property type="entry name" value="Alkaline phosphatase-like"/>
    <property type="match status" value="1"/>
</dbReference>
<gene>
    <name evidence="6" type="ORF">SAMN00777080_1021</name>
</gene>
<dbReference type="PANTHER" id="PTHR42693">
    <property type="entry name" value="ARYLSULFATASE FAMILY MEMBER"/>
    <property type="match status" value="1"/>
</dbReference>
<dbReference type="EMBL" id="LT838813">
    <property type="protein sequence ID" value="SMD42469.1"/>
    <property type="molecule type" value="Genomic_DNA"/>
</dbReference>
<dbReference type="Gene3D" id="1.25.10.10">
    <property type="entry name" value="Leucine-rich Repeat Variant"/>
    <property type="match status" value="1"/>
</dbReference>
<protein>
    <submittedName>
        <fullName evidence="6">Sulfatase</fullName>
    </submittedName>
</protein>
<dbReference type="GO" id="GO:0004065">
    <property type="term" value="F:arylsulfatase activity"/>
    <property type="evidence" value="ECO:0007669"/>
    <property type="project" value="TreeGrafter"/>
</dbReference>
<dbReference type="STRING" id="758820.SAMN00777080_1021"/>
<evidence type="ECO:0000256" key="4">
    <source>
        <dbReference type="ARBA" id="ARBA00022837"/>
    </source>
</evidence>
<dbReference type="InterPro" id="IPR050738">
    <property type="entry name" value="Sulfatase"/>
</dbReference>
<dbReference type="InterPro" id="IPR016024">
    <property type="entry name" value="ARM-type_fold"/>
</dbReference>
<dbReference type="InterPro" id="IPR017850">
    <property type="entry name" value="Alkaline_phosphatase_core_sf"/>
</dbReference>
<proteinExistence type="inferred from homology"/>
<organism evidence="6 7">
    <name type="scientific">Aquiflexum balticum DSM 16537</name>
    <dbReference type="NCBI Taxonomy" id="758820"/>
    <lineage>
        <taxon>Bacteria</taxon>
        <taxon>Pseudomonadati</taxon>
        <taxon>Bacteroidota</taxon>
        <taxon>Cytophagia</taxon>
        <taxon>Cytophagales</taxon>
        <taxon>Cyclobacteriaceae</taxon>
        <taxon>Aquiflexum</taxon>
    </lineage>
</organism>
<dbReference type="InterPro" id="IPR000917">
    <property type="entry name" value="Sulfatase_N"/>
</dbReference>
<evidence type="ECO:0000256" key="3">
    <source>
        <dbReference type="ARBA" id="ARBA00022801"/>
    </source>
</evidence>
<dbReference type="AlphaFoldDB" id="A0A1W2H0P7"/>
<reference evidence="7" key="1">
    <citation type="submission" date="2017-04" db="EMBL/GenBank/DDBJ databases">
        <authorList>
            <person name="Varghese N."/>
            <person name="Submissions S."/>
        </authorList>
    </citation>
    <scope>NUCLEOTIDE SEQUENCE [LARGE SCALE GENOMIC DNA]</scope>
    <source>
        <strain evidence="7">DSM 16537</strain>
    </source>
</reference>
<evidence type="ECO:0000256" key="1">
    <source>
        <dbReference type="ARBA" id="ARBA00008779"/>
    </source>
</evidence>
<name>A0A1W2H0P7_9BACT</name>
<comment type="similarity">
    <text evidence="1">Belongs to the sulfatase family.</text>
</comment>
<keyword evidence="3" id="KW-0378">Hydrolase</keyword>
<dbReference type="GO" id="GO:0046872">
    <property type="term" value="F:metal ion binding"/>
    <property type="evidence" value="ECO:0007669"/>
    <property type="project" value="UniProtKB-KW"/>
</dbReference>
<dbReference type="PROSITE" id="PS51257">
    <property type="entry name" value="PROKAR_LIPOPROTEIN"/>
    <property type="match status" value="1"/>
</dbReference>
<dbReference type="SUPFAM" id="SSF48371">
    <property type="entry name" value="ARM repeat"/>
    <property type="match status" value="1"/>
</dbReference>
<dbReference type="RefSeq" id="WP_084119273.1">
    <property type="nucleotide sequence ID" value="NZ_LT838813.1"/>
</dbReference>
<dbReference type="InterPro" id="IPR011989">
    <property type="entry name" value="ARM-like"/>
</dbReference>
<dbReference type="InterPro" id="IPR024607">
    <property type="entry name" value="Sulfatase_CS"/>
</dbReference>
<evidence type="ECO:0000256" key="2">
    <source>
        <dbReference type="ARBA" id="ARBA00022723"/>
    </source>
</evidence>
<evidence type="ECO:0000259" key="5">
    <source>
        <dbReference type="Pfam" id="PF00884"/>
    </source>
</evidence>